<evidence type="ECO:0000313" key="2">
    <source>
        <dbReference type="Proteomes" id="UP000002059"/>
    </source>
</evidence>
<dbReference type="Proteomes" id="UP000002059">
    <property type="component" value="Partially assembled WGS sequence"/>
</dbReference>
<dbReference type="OrthoDB" id="429143at2759"/>
<dbReference type="VEuPathDB" id="FungiDB:PAAG_08819"/>
<name>C1HDH8_PARBA</name>
<keyword evidence="2" id="KW-1185">Reference proteome</keyword>
<proteinExistence type="predicted"/>
<dbReference type="AlphaFoldDB" id="C1HDH8"/>
<evidence type="ECO:0000313" key="1">
    <source>
        <dbReference type="EMBL" id="EEH39550.2"/>
    </source>
</evidence>
<dbReference type="GeneID" id="9092481"/>
<protein>
    <submittedName>
        <fullName evidence="1">Uncharacterized protein</fullName>
    </submittedName>
</protein>
<accession>C1HDH8</accession>
<sequence length="256" mass="28101">MPGSSLEKPLARPRKSVQNAAECGVNIMEIGIAISATPRCVGINPLSLILSDTDTLKLVLTFLFLIRLSPDGPLTTLRGNLQWYLLPKPAIAIPKTALANVYQMQPHVIVTGSGLLDHSHFYTPIERERSSSGLTIFDYWLGDIIILEARKTESGASSRNKIDEFIKRRKVSCEYNLITTFDVCMTSKFAGGDVSHVKANEGKEAGAKTRVKGAAAAWSGLPGYANQQDTQNFYHQTLYREVHSCPHSTPSPISKE</sequence>
<dbReference type="HOGENOM" id="CLU_1086243_0_0_1"/>
<gene>
    <name evidence="1" type="ORF">PAAG_08819</name>
</gene>
<organism evidence="1 2">
    <name type="scientific">Paracoccidioides lutzii (strain ATCC MYA-826 / Pb01)</name>
    <name type="common">Paracoccidioides brasiliensis</name>
    <dbReference type="NCBI Taxonomy" id="502779"/>
    <lineage>
        <taxon>Eukaryota</taxon>
        <taxon>Fungi</taxon>
        <taxon>Dikarya</taxon>
        <taxon>Ascomycota</taxon>
        <taxon>Pezizomycotina</taxon>
        <taxon>Eurotiomycetes</taxon>
        <taxon>Eurotiomycetidae</taxon>
        <taxon>Onygenales</taxon>
        <taxon>Ajellomycetaceae</taxon>
        <taxon>Paracoccidioides</taxon>
    </lineage>
</organism>
<dbReference type="STRING" id="502779.C1HDH8"/>
<reference evidence="1 2" key="1">
    <citation type="journal article" date="2011" name="PLoS Genet.">
        <title>Comparative genomic analysis of human fungal pathogens causing paracoccidioidomycosis.</title>
        <authorList>
            <person name="Desjardins C.A."/>
            <person name="Champion M.D."/>
            <person name="Holder J.W."/>
            <person name="Muszewska A."/>
            <person name="Goldberg J."/>
            <person name="Bailao A.M."/>
            <person name="Brigido M.M."/>
            <person name="Ferreira M.E."/>
            <person name="Garcia A.M."/>
            <person name="Grynberg M."/>
            <person name="Gujja S."/>
            <person name="Heiman D.I."/>
            <person name="Henn M.R."/>
            <person name="Kodira C.D."/>
            <person name="Leon-Narvaez H."/>
            <person name="Longo L.V."/>
            <person name="Ma L.J."/>
            <person name="Malavazi I."/>
            <person name="Matsuo A.L."/>
            <person name="Morais F.V."/>
            <person name="Pereira M."/>
            <person name="Rodriguez-Brito S."/>
            <person name="Sakthikumar S."/>
            <person name="Salem-Izacc S.M."/>
            <person name="Sykes S.M."/>
            <person name="Teixeira M.M."/>
            <person name="Vallejo M.C."/>
            <person name="Walter M.E."/>
            <person name="Yandava C."/>
            <person name="Young S."/>
            <person name="Zeng Q."/>
            <person name="Zucker J."/>
            <person name="Felipe M.S."/>
            <person name="Goldman G.H."/>
            <person name="Haas B.J."/>
            <person name="McEwen J.G."/>
            <person name="Nino-Vega G."/>
            <person name="Puccia R."/>
            <person name="San-Blas G."/>
            <person name="Soares C.M."/>
            <person name="Birren B.W."/>
            <person name="Cuomo C.A."/>
        </authorList>
    </citation>
    <scope>NUCLEOTIDE SEQUENCE [LARGE SCALE GENOMIC DNA]</scope>
    <source>
        <strain evidence="2">ATCC MYA-826 / Pb01</strain>
    </source>
</reference>
<dbReference type="KEGG" id="pbl:PAAG_08819"/>
<dbReference type="RefSeq" id="XP_002789268.2">
    <property type="nucleotide sequence ID" value="XM_002789222.2"/>
</dbReference>
<dbReference type="EMBL" id="KN294039">
    <property type="protein sequence ID" value="EEH39550.2"/>
    <property type="molecule type" value="Genomic_DNA"/>
</dbReference>